<dbReference type="InterPro" id="IPR016160">
    <property type="entry name" value="Ald_DH_CS_CYS"/>
</dbReference>
<dbReference type="Proteomes" id="UP000000539">
    <property type="component" value="Chromosome 5"/>
</dbReference>
<organism evidence="7 8">
    <name type="scientific">Gallus gallus</name>
    <name type="common">Chicken</name>
    <dbReference type="NCBI Taxonomy" id="9031"/>
    <lineage>
        <taxon>Eukaryota</taxon>
        <taxon>Metazoa</taxon>
        <taxon>Chordata</taxon>
        <taxon>Craniata</taxon>
        <taxon>Vertebrata</taxon>
        <taxon>Euteleostomi</taxon>
        <taxon>Archelosauria</taxon>
        <taxon>Archosauria</taxon>
        <taxon>Dinosauria</taxon>
        <taxon>Saurischia</taxon>
        <taxon>Theropoda</taxon>
        <taxon>Coelurosauria</taxon>
        <taxon>Aves</taxon>
        <taxon>Neognathae</taxon>
        <taxon>Galloanserae</taxon>
        <taxon>Galliformes</taxon>
        <taxon>Phasianidae</taxon>
        <taxon>Phasianinae</taxon>
        <taxon>Gallus</taxon>
    </lineage>
</organism>
<dbReference type="Gene3D" id="3.40.309.10">
    <property type="entry name" value="Aldehyde Dehydrogenase, Chain A, domain 2"/>
    <property type="match status" value="1"/>
</dbReference>
<feature type="region of interest" description="Disordered" evidence="5">
    <location>
        <begin position="494"/>
        <end position="539"/>
    </location>
</feature>
<evidence type="ECO:0000313" key="7">
    <source>
        <dbReference type="Ensembl" id="ENSGALP00010030922.1"/>
    </source>
</evidence>
<sequence>MHSDLCKAQGPIAPGCALWPPAGTRCLLQQELGTRWWISPWHWVLSSTSGWVTSSILPSSQPPCAMSDHVGLVSCLWAAWPSGRTRPLEYHTAQLEALGLFLEEKEMGLLPSFEVKLSEISICRRELNHMLNNLGAWMKDENEDKNWAMQLDSAFICKDPYGVVLIIGPWNYPIYLLLVPLIGGGDGNCVVLKPSEISRNMERLVAEALLSYLNKDCFTMVTAGREEITRLLENKFDYIFTGSPSVGRIAMTAAAKHLTPVMLELGGKNPCYISDTCDVQNVALWVVWGHFINTGQTCIAPDYVLCSVEMQEKLMPALHEATTEFYGSELHNSPDFACTVRDKQFKCVQALLSSGRVAIRGEADEKECYILPTVPVDVQEDDPVMWREIFGPVLSILMVTSEEDATTFINRPQGQCGVTAGCSQLTFPDPRWGTTKGNDVITHMMLTSLPFGGSVPRSGHSDTGLYHGRFTFETFSHLRSALLRADGREALNSLRYPPYAPHRHEEPPPPARRSESRLSKRSLPPLSPPGQSPRRPAAL</sequence>
<dbReference type="GO" id="GO:0004028">
    <property type="term" value="F:3-chloroallyl aldehyde dehydrogenase activity"/>
    <property type="evidence" value="ECO:0000318"/>
    <property type="project" value="GO_Central"/>
</dbReference>
<name>A0A8V0ZCC3_CHICK</name>
<dbReference type="AlphaFoldDB" id="A0A8V0ZCC3"/>
<feature type="compositionally biased region" description="Basic and acidic residues" evidence="5">
    <location>
        <begin position="502"/>
        <end position="518"/>
    </location>
</feature>
<dbReference type="GeneTree" id="ENSGT00940000155904"/>
<dbReference type="PROSITE" id="PS00070">
    <property type="entry name" value="ALDEHYDE_DEHYDR_CYS"/>
    <property type="match status" value="1"/>
</dbReference>
<evidence type="ECO:0000259" key="6">
    <source>
        <dbReference type="Pfam" id="PF00171"/>
    </source>
</evidence>
<dbReference type="GO" id="GO:0004029">
    <property type="term" value="F:aldehyde dehydrogenase (NAD+) activity"/>
    <property type="evidence" value="ECO:0000318"/>
    <property type="project" value="GO_Central"/>
</dbReference>
<feature type="active site" evidence="3">
    <location>
        <position position="264"/>
    </location>
</feature>
<reference evidence="7" key="3">
    <citation type="submission" date="2025-09" db="UniProtKB">
        <authorList>
            <consortium name="Ensembl"/>
        </authorList>
    </citation>
    <scope>IDENTIFICATION</scope>
    <source>
        <strain evidence="7">broiler</strain>
    </source>
</reference>
<dbReference type="InterPro" id="IPR016161">
    <property type="entry name" value="Ald_DH/histidinol_DH"/>
</dbReference>
<dbReference type="SUPFAM" id="SSF53720">
    <property type="entry name" value="ALDH-like"/>
    <property type="match status" value="1"/>
</dbReference>
<dbReference type="GO" id="GO:0005737">
    <property type="term" value="C:cytoplasm"/>
    <property type="evidence" value="ECO:0000318"/>
    <property type="project" value="GO_Central"/>
</dbReference>
<accession>A0A8V0ZCC3</accession>
<keyword evidence="2 4" id="KW-0560">Oxidoreductase</keyword>
<protein>
    <recommendedName>
        <fullName evidence="6">Aldehyde dehydrogenase domain-containing protein</fullName>
    </recommendedName>
</protein>
<dbReference type="InterPro" id="IPR016162">
    <property type="entry name" value="Ald_DH_N"/>
</dbReference>
<keyword evidence="8" id="KW-1185">Reference proteome</keyword>
<dbReference type="PANTHER" id="PTHR43570:SF2">
    <property type="entry name" value="ALDEHYDE DEHYDROGENASE FAMILY 3 MEMBER B1"/>
    <property type="match status" value="1"/>
</dbReference>
<dbReference type="InterPro" id="IPR012394">
    <property type="entry name" value="Aldehyde_DH_NAD(P)"/>
</dbReference>
<evidence type="ECO:0000256" key="5">
    <source>
        <dbReference type="SAM" id="MobiDB-lite"/>
    </source>
</evidence>
<dbReference type="PANTHER" id="PTHR43570">
    <property type="entry name" value="ALDEHYDE DEHYDROGENASE"/>
    <property type="match status" value="1"/>
</dbReference>
<reference evidence="7" key="1">
    <citation type="submission" date="2020-11" db="EMBL/GenBank/DDBJ databases">
        <title>Gallus gallus (Chicken) genome, bGalGal1, GRCg7b, maternal haplotype autosomes + Z &amp; W.</title>
        <authorList>
            <person name="Warren W."/>
            <person name="Formenti G."/>
            <person name="Fedrigo O."/>
            <person name="Haase B."/>
            <person name="Mountcastle J."/>
            <person name="Balacco J."/>
            <person name="Tracey A."/>
            <person name="Schneider V."/>
            <person name="Okimoto R."/>
            <person name="Cheng H."/>
            <person name="Hawken R."/>
            <person name="Howe K."/>
            <person name="Jarvis E.D."/>
        </authorList>
    </citation>
    <scope>NUCLEOTIDE SEQUENCE [LARGE SCALE GENOMIC DNA]</scope>
    <source>
        <strain evidence="7">Broiler</strain>
    </source>
</reference>
<reference evidence="7" key="2">
    <citation type="submission" date="2025-08" db="UniProtKB">
        <authorList>
            <consortium name="Ensembl"/>
        </authorList>
    </citation>
    <scope>IDENTIFICATION</scope>
    <source>
        <strain evidence="7">broiler</strain>
    </source>
</reference>
<evidence type="ECO:0000256" key="4">
    <source>
        <dbReference type="RuleBase" id="RU003345"/>
    </source>
</evidence>
<proteinExistence type="inferred from homology"/>
<comment type="similarity">
    <text evidence="1 4">Belongs to the aldehyde dehydrogenase family.</text>
</comment>
<evidence type="ECO:0000256" key="1">
    <source>
        <dbReference type="ARBA" id="ARBA00009986"/>
    </source>
</evidence>
<dbReference type="Pfam" id="PF00171">
    <property type="entry name" value="Aldedh"/>
    <property type="match status" value="1"/>
</dbReference>
<evidence type="ECO:0000256" key="3">
    <source>
        <dbReference type="PROSITE-ProRule" id="PRU10007"/>
    </source>
</evidence>
<dbReference type="InterPro" id="IPR016163">
    <property type="entry name" value="Ald_DH_C"/>
</dbReference>
<evidence type="ECO:0000256" key="2">
    <source>
        <dbReference type="ARBA" id="ARBA00023002"/>
    </source>
</evidence>
<dbReference type="GO" id="GO:0006081">
    <property type="term" value="P:aldehyde metabolic process"/>
    <property type="evidence" value="ECO:0000318"/>
    <property type="project" value="GO_Central"/>
</dbReference>
<dbReference type="PROSITE" id="PS00687">
    <property type="entry name" value="ALDEHYDE_DEHYDR_GLU"/>
    <property type="match status" value="1"/>
</dbReference>
<dbReference type="FunCoup" id="A0A8V0ZCC3">
    <property type="interactions" value="15"/>
</dbReference>
<evidence type="ECO:0000313" key="8">
    <source>
        <dbReference type="Proteomes" id="UP000000539"/>
    </source>
</evidence>
<feature type="domain" description="Aldehyde dehydrogenase" evidence="6">
    <location>
        <begin position="150"/>
        <end position="412"/>
    </location>
</feature>
<dbReference type="Ensembl" id="ENSGALT00010051839.1">
    <property type="protein sequence ID" value="ENSGALP00010030922.1"/>
    <property type="gene ID" value="ENSGALG00010021284.1"/>
</dbReference>
<dbReference type="Gene3D" id="3.40.605.10">
    <property type="entry name" value="Aldehyde Dehydrogenase, Chain A, domain 1"/>
    <property type="match status" value="1"/>
</dbReference>
<dbReference type="InterPro" id="IPR029510">
    <property type="entry name" value="Ald_DH_CS_GLU"/>
</dbReference>
<dbReference type="InterPro" id="IPR015590">
    <property type="entry name" value="Aldehyde_DH_dom"/>
</dbReference>